<dbReference type="STRING" id="1802500.A2801_03660"/>
<evidence type="ECO:0000313" key="5">
    <source>
        <dbReference type="EMBL" id="OGM28516.1"/>
    </source>
</evidence>
<reference evidence="5 6" key="1">
    <citation type="journal article" date="2016" name="Nat. Commun.">
        <title>Thousands of microbial genomes shed light on interconnected biogeochemical processes in an aquifer system.</title>
        <authorList>
            <person name="Anantharaman K."/>
            <person name="Brown C.T."/>
            <person name="Hug L.A."/>
            <person name="Sharon I."/>
            <person name="Castelle C.J."/>
            <person name="Probst A.J."/>
            <person name="Thomas B.C."/>
            <person name="Singh A."/>
            <person name="Wilkins M.J."/>
            <person name="Karaoz U."/>
            <person name="Brodie E.L."/>
            <person name="Williams K.H."/>
            <person name="Hubbard S.S."/>
            <person name="Banfield J.F."/>
        </authorList>
    </citation>
    <scope>NUCLEOTIDE SEQUENCE [LARGE SCALE GENOMIC DNA]</scope>
</reference>
<keyword evidence="2" id="KW-1133">Transmembrane helix</keyword>
<feature type="transmembrane region" description="Helical" evidence="2">
    <location>
        <begin position="266"/>
        <end position="286"/>
    </location>
</feature>
<name>A0A1F7YMF7_9BACT</name>
<gene>
    <name evidence="5" type="ORF">A2801_03660</name>
</gene>
<dbReference type="SUPFAM" id="SSF49299">
    <property type="entry name" value="PKD domain"/>
    <property type="match status" value="1"/>
</dbReference>
<evidence type="ECO:0000313" key="6">
    <source>
        <dbReference type="Proteomes" id="UP000177263"/>
    </source>
</evidence>
<dbReference type="Pfam" id="PF00801">
    <property type="entry name" value="PKD"/>
    <property type="match status" value="1"/>
</dbReference>
<accession>A0A1F7YMF7</accession>
<feature type="signal peptide" evidence="3">
    <location>
        <begin position="1"/>
        <end position="25"/>
    </location>
</feature>
<dbReference type="InterPro" id="IPR013783">
    <property type="entry name" value="Ig-like_fold"/>
</dbReference>
<evidence type="ECO:0000256" key="3">
    <source>
        <dbReference type="SAM" id="SignalP"/>
    </source>
</evidence>
<evidence type="ECO:0000256" key="2">
    <source>
        <dbReference type="SAM" id="Phobius"/>
    </source>
</evidence>
<keyword evidence="3" id="KW-0732">Signal</keyword>
<feature type="region of interest" description="Disordered" evidence="1">
    <location>
        <begin position="131"/>
        <end position="158"/>
    </location>
</feature>
<organism evidence="5 6">
    <name type="scientific">Candidatus Woesebacteria bacterium RIFCSPHIGHO2_01_FULL_41_10</name>
    <dbReference type="NCBI Taxonomy" id="1802500"/>
    <lineage>
        <taxon>Bacteria</taxon>
        <taxon>Candidatus Woeseibacteriota</taxon>
    </lineage>
</organism>
<comment type="caution">
    <text evidence="5">The sequence shown here is derived from an EMBL/GenBank/DDBJ whole genome shotgun (WGS) entry which is preliminary data.</text>
</comment>
<feature type="chain" id="PRO_5009533821" description="PKD domain-containing protein" evidence="3">
    <location>
        <begin position="26"/>
        <end position="292"/>
    </location>
</feature>
<evidence type="ECO:0000259" key="4">
    <source>
        <dbReference type="Pfam" id="PF00801"/>
    </source>
</evidence>
<dbReference type="EMBL" id="MGGM01000028">
    <property type="protein sequence ID" value="OGM28516.1"/>
    <property type="molecule type" value="Genomic_DNA"/>
</dbReference>
<sequence>MPIALLTAALAVVLAPTRGGSVAYATNQTPPTFPSCQSVTPPGDWVNSIHGFHHIPGQEATIEGSDDVYYLEGGNFVQCLCPVEGTTGIQTNWWNIGDASFSLSGWYNEFGGNWNLLQVNYLAQNVNYQCRAPEPTPTPSNPPRGGDNPPSNTRSRCEELTPSVYGGTAPLTIQFAARGYDTSGTIQEYKFNFHDVSGGQPAIWQTNDNYAYHRFENPGVYQVDVTLRDTRNDWITSDGCRVQIEVFEHPQVLGGSSVGELPKTGGWGIVAGLFAPIAGIVGFALYRRFRLV</sequence>
<dbReference type="InterPro" id="IPR035986">
    <property type="entry name" value="PKD_dom_sf"/>
</dbReference>
<evidence type="ECO:0000256" key="1">
    <source>
        <dbReference type="SAM" id="MobiDB-lite"/>
    </source>
</evidence>
<dbReference type="Gene3D" id="2.60.40.10">
    <property type="entry name" value="Immunoglobulins"/>
    <property type="match status" value="1"/>
</dbReference>
<dbReference type="Proteomes" id="UP000177263">
    <property type="component" value="Unassembled WGS sequence"/>
</dbReference>
<keyword evidence="2" id="KW-0472">Membrane</keyword>
<keyword evidence="2" id="KW-0812">Transmembrane</keyword>
<dbReference type="InterPro" id="IPR000601">
    <property type="entry name" value="PKD_dom"/>
</dbReference>
<protein>
    <recommendedName>
        <fullName evidence="4">PKD domain-containing protein</fullName>
    </recommendedName>
</protein>
<proteinExistence type="predicted"/>
<dbReference type="AlphaFoldDB" id="A0A1F7YMF7"/>
<feature type="domain" description="PKD" evidence="4">
    <location>
        <begin position="168"/>
        <end position="231"/>
    </location>
</feature>